<dbReference type="Proteomes" id="UP000289664">
    <property type="component" value="Chromosome"/>
</dbReference>
<dbReference type="KEGG" id="csci:HDCHBGLK_01525"/>
<dbReference type="EMBL" id="CP036170">
    <property type="protein sequence ID" value="QBF74129.1"/>
    <property type="molecule type" value="Genomic_DNA"/>
</dbReference>
<protein>
    <submittedName>
        <fullName evidence="1">Uncharacterized protein</fullName>
    </submittedName>
</protein>
<dbReference type="AlphaFoldDB" id="B0NGY2"/>
<dbReference type="STRING" id="411468.CLOSCI_02737"/>
<dbReference type="GeneID" id="62695746"/>
<sequence>MILLKLRYQLTKDEIEEALLDLNWRKEGIFRSINLWAMSLIGVLLLVGYTRNPGQFFLFLLLLLDILLLLYMAYGTAYLRKRRAGKIAAQEGEYRIEITESYIVIADASKKTELSGRKLQFLCSEHVLVIRMDREVVTIPRRILTKDEYEAIRRVAGLYKSKFINIMTEKE</sequence>
<keyword evidence="2" id="KW-1185">Reference proteome</keyword>
<organism evidence="1 2">
    <name type="scientific">Clostridium scindens (strain ATCC 35704 / DSM 5676 / VPI 13733 / 19)</name>
    <dbReference type="NCBI Taxonomy" id="411468"/>
    <lineage>
        <taxon>Bacteria</taxon>
        <taxon>Bacillati</taxon>
        <taxon>Bacillota</taxon>
        <taxon>Clostridia</taxon>
        <taxon>Lachnospirales</taxon>
        <taxon>Lachnospiraceae</taxon>
    </lineage>
</organism>
<name>B0NGY2_CLOS5</name>
<dbReference type="OrthoDB" id="2066084at2"/>
<evidence type="ECO:0000313" key="2">
    <source>
        <dbReference type="Proteomes" id="UP000289664"/>
    </source>
</evidence>
<accession>B0NGY2</accession>
<dbReference type="HOGENOM" id="CLU_125343_0_0_9"/>
<gene>
    <name evidence="1" type="ORF">HDCHBGLK_01525</name>
</gene>
<dbReference type="RefSeq" id="WP_004605356.1">
    <property type="nucleotide sequence ID" value="NZ_CP036170.1"/>
</dbReference>
<proteinExistence type="predicted"/>
<reference evidence="1 2" key="1">
    <citation type="journal article" date="2019" name="Appl. Environ. Microbiol.">
        <title>Clostridium scindens ATCC 35704: integration of nutritional requirements, the complete genome sequence, and global transcriptional responses to bile acids.</title>
        <authorList>
            <person name="Devendran S."/>
            <person name="Shrestha R."/>
            <person name="Alves J.M.P."/>
            <person name="Wolf P.G."/>
            <person name="Ly L."/>
            <person name="Hernandez A.G."/>
            <person name="Mendez-Garcia C."/>
            <person name="Inboden A."/>
            <person name="Wiley J."/>
            <person name="Paul O."/>
            <person name="Allen A."/>
            <person name="Springer E."/>
            <person name="Wright C.L."/>
            <person name="Fields C.J."/>
            <person name="Daniel S.L."/>
            <person name="Ridlon J.M."/>
        </authorList>
    </citation>
    <scope>NUCLEOTIDE SEQUENCE [LARGE SCALE GENOMIC DNA]</scope>
    <source>
        <strain evidence="1 2">ATCC 35704</strain>
    </source>
</reference>
<dbReference type="eggNOG" id="ENOG50328TP">
    <property type="taxonomic scope" value="Bacteria"/>
</dbReference>
<evidence type="ECO:0000313" key="1">
    <source>
        <dbReference type="EMBL" id="QBF74129.1"/>
    </source>
</evidence>